<dbReference type="RefSeq" id="WP_076551522.1">
    <property type="nucleotide sequence ID" value="NZ_FTOL01000002.1"/>
</dbReference>
<dbReference type="AlphaFoldDB" id="A0A1N7MBF7"/>
<protein>
    <recommendedName>
        <fullName evidence="1">DUF6985 domain-containing protein</fullName>
    </recommendedName>
</protein>
<dbReference type="Proteomes" id="UP000186744">
    <property type="component" value="Unassembled WGS sequence"/>
</dbReference>
<evidence type="ECO:0000313" key="3">
    <source>
        <dbReference type="Proteomes" id="UP000186744"/>
    </source>
</evidence>
<evidence type="ECO:0000313" key="2">
    <source>
        <dbReference type="EMBL" id="SIS83309.1"/>
    </source>
</evidence>
<gene>
    <name evidence="2" type="ORF">SAMN05421786_102430</name>
</gene>
<dbReference type="OrthoDB" id="3477708at2"/>
<accession>A0A1N7MBF7</accession>
<feature type="domain" description="DUF6985" evidence="1">
    <location>
        <begin position="162"/>
        <end position="303"/>
    </location>
</feature>
<reference evidence="3" key="1">
    <citation type="submission" date="2017-01" db="EMBL/GenBank/DDBJ databases">
        <authorList>
            <person name="Varghese N."/>
            <person name="Submissions S."/>
        </authorList>
    </citation>
    <scope>NUCLEOTIDE SEQUENCE [LARGE SCALE GENOMIC DNA]</scope>
    <source>
        <strain evidence="3">DSM 18017</strain>
    </source>
</reference>
<name>A0A1N7MBF7_9FLAO</name>
<keyword evidence="3" id="KW-1185">Reference proteome</keyword>
<proteinExistence type="predicted"/>
<dbReference type="Pfam" id="PF22481">
    <property type="entry name" value="DUF6985"/>
    <property type="match status" value="1"/>
</dbReference>
<dbReference type="STRING" id="373668.SAMN05421786_102430"/>
<organism evidence="2 3">
    <name type="scientific">Chryseobacterium ureilyticum</name>
    <dbReference type="NCBI Taxonomy" id="373668"/>
    <lineage>
        <taxon>Bacteria</taxon>
        <taxon>Pseudomonadati</taxon>
        <taxon>Bacteroidota</taxon>
        <taxon>Flavobacteriia</taxon>
        <taxon>Flavobacteriales</taxon>
        <taxon>Weeksellaceae</taxon>
        <taxon>Chryseobacterium group</taxon>
        <taxon>Chryseobacterium</taxon>
    </lineage>
</organism>
<evidence type="ECO:0000259" key="1">
    <source>
        <dbReference type="Pfam" id="PF22481"/>
    </source>
</evidence>
<dbReference type="EMBL" id="FTOL01000002">
    <property type="protein sequence ID" value="SIS83309.1"/>
    <property type="molecule type" value="Genomic_DNA"/>
</dbReference>
<sequence length="313" mass="37429">MSDAEKIINDINIFLEKSMLKTSQITKEEIIDFIEKKWAEADEEKYENYSAYIISSRMIHEYMWKKDFSNMMRWLDILNLHNASRNTPSYFRHYYAGKCCLECGNEEKALEYFNLCYTENADYIFSQDSFCYEFFNRHLEHPRDLSHKEIQEYESADYTPLKLEYWQSFFNEDNDEFDYEIWDENDEYTDEPTREQHNGFDYLQINQKMILENILSELLKKYPELQKIYNYPEEDKVDFMPDLNNIQGFATLLSPNGFYITSIIKNNHPYIGISFSCSWDCEHGLGIMTHKNKVIEIGEADVAFSSWAAEDDL</sequence>
<dbReference type="InterPro" id="IPR054254">
    <property type="entry name" value="DUF6985"/>
</dbReference>